<comment type="caution">
    <text evidence="2">The sequence shown here is derived from an EMBL/GenBank/DDBJ whole genome shotgun (WGS) entry which is preliminary data.</text>
</comment>
<dbReference type="InterPro" id="IPR056789">
    <property type="entry name" value="LRR_R13L1-DRL21"/>
</dbReference>
<protein>
    <recommendedName>
        <fullName evidence="1">R13L1/DRL21-like LRR repeat region domain-containing protein</fullName>
    </recommendedName>
</protein>
<organism evidence="2 3">
    <name type="scientific">Solanum bulbocastanum</name>
    <name type="common">Wild potato</name>
    <dbReference type="NCBI Taxonomy" id="147425"/>
    <lineage>
        <taxon>Eukaryota</taxon>
        <taxon>Viridiplantae</taxon>
        <taxon>Streptophyta</taxon>
        <taxon>Embryophyta</taxon>
        <taxon>Tracheophyta</taxon>
        <taxon>Spermatophyta</taxon>
        <taxon>Magnoliopsida</taxon>
        <taxon>eudicotyledons</taxon>
        <taxon>Gunneridae</taxon>
        <taxon>Pentapetalae</taxon>
        <taxon>asterids</taxon>
        <taxon>lamiids</taxon>
        <taxon>Solanales</taxon>
        <taxon>Solanaceae</taxon>
        <taxon>Solanoideae</taxon>
        <taxon>Solaneae</taxon>
        <taxon>Solanum</taxon>
    </lineage>
</organism>
<evidence type="ECO:0000259" key="1">
    <source>
        <dbReference type="Pfam" id="PF25019"/>
    </source>
</evidence>
<proteinExistence type="predicted"/>
<sequence length="130" mass="14644">MPFHLSKLKSLDVLVGAKFLISGCGSLRMEDLGELHNLYGSLSILELQNVVDRREALKAKMNEKNHVEKLSLEWSGSSTADNSQTERDILDELCPRTNIKKDCDSLPALGQLRYLKFLSIREMHGITEVT</sequence>
<accession>A0AAN8T340</accession>
<dbReference type="PANTHER" id="PTHR47186:SF42">
    <property type="entry name" value="DISEASE RESISTANCE RPP13-LIKE PROTEIN 1"/>
    <property type="match status" value="1"/>
</dbReference>
<gene>
    <name evidence="2" type="ORF">RDI58_027287</name>
</gene>
<feature type="domain" description="R13L1/DRL21-like LRR repeat region" evidence="1">
    <location>
        <begin position="29"/>
        <end position="101"/>
    </location>
</feature>
<evidence type="ECO:0000313" key="2">
    <source>
        <dbReference type="EMBL" id="KAK6776286.1"/>
    </source>
</evidence>
<dbReference type="AlphaFoldDB" id="A0AAN8T340"/>
<name>A0AAN8T340_SOLBU</name>
<dbReference type="Pfam" id="PF25019">
    <property type="entry name" value="LRR_R13L1-DRL21"/>
    <property type="match status" value="1"/>
</dbReference>
<reference evidence="2 3" key="1">
    <citation type="submission" date="2024-02" db="EMBL/GenBank/DDBJ databases">
        <title>de novo genome assembly of Solanum bulbocastanum strain 11H21.</title>
        <authorList>
            <person name="Hosaka A.J."/>
        </authorList>
    </citation>
    <scope>NUCLEOTIDE SEQUENCE [LARGE SCALE GENOMIC DNA]</scope>
    <source>
        <tissue evidence="2">Young leaves</tissue>
    </source>
</reference>
<evidence type="ECO:0000313" key="3">
    <source>
        <dbReference type="Proteomes" id="UP001371456"/>
    </source>
</evidence>
<dbReference type="PANTHER" id="PTHR47186">
    <property type="entry name" value="LEUCINE-RICH REPEAT-CONTAINING PROTEIN 57"/>
    <property type="match status" value="1"/>
</dbReference>
<dbReference type="Proteomes" id="UP001371456">
    <property type="component" value="Unassembled WGS sequence"/>
</dbReference>
<keyword evidence="3" id="KW-1185">Reference proteome</keyword>
<dbReference type="EMBL" id="JBANQN010000011">
    <property type="protein sequence ID" value="KAK6776286.1"/>
    <property type="molecule type" value="Genomic_DNA"/>
</dbReference>